<dbReference type="GO" id="GO:0004518">
    <property type="term" value="F:nuclease activity"/>
    <property type="evidence" value="ECO:0007669"/>
    <property type="project" value="UniProtKB-KW"/>
</dbReference>
<evidence type="ECO:0000256" key="5">
    <source>
        <dbReference type="ARBA" id="ARBA00022723"/>
    </source>
</evidence>
<feature type="non-terminal residue" evidence="11">
    <location>
        <position position="1"/>
    </location>
</feature>
<dbReference type="AlphaFoldDB" id="A0AAQ3T5R0"/>
<dbReference type="GO" id="GO:0005634">
    <property type="term" value="C:nucleus"/>
    <property type="evidence" value="ECO:0007669"/>
    <property type="project" value="UniProtKB-SubCell"/>
</dbReference>
<feature type="region of interest" description="Disordered" evidence="8">
    <location>
        <begin position="59"/>
        <end position="134"/>
    </location>
</feature>
<feature type="region of interest" description="Disordered" evidence="8">
    <location>
        <begin position="603"/>
        <end position="636"/>
    </location>
</feature>
<dbReference type="PANTHER" id="PTHR22930:SF280">
    <property type="entry name" value="OS11G0202600 PROTEIN"/>
    <property type="match status" value="1"/>
</dbReference>
<dbReference type="Pfam" id="PF26138">
    <property type="entry name" value="DUF8040"/>
    <property type="match status" value="1"/>
</dbReference>
<evidence type="ECO:0000256" key="8">
    <source>
        <dbReference type="SAM" id="MobiDB-lite"/>
    </source>
</evidence>
<feature type="region of interest" description="Disordered" evidence="8">
    <location>
        <begin position="204"/>
        <end position="245"/>
    </location>
</feature>
<keyword evidence="7" id="KW-0539">Nucleus</keyword>
<dbReference type="Pfam" id="PF13359">
    <property type="entry name" value="DDE_Tnp_4"/>
    <property type="match status" value="1"/>
</dbReference>
<accession>A0AAQ3T5R0</accession>
<dbReference type="InterPro" id="IPR027806">
    <property type="entry name" value="HARBI1_dom"/>
</dbReference>
<dbReference type="EMBL" id="CP144747">
    <property type="protein sequence ID" value="WVZ66960.1"/>
    <property type="molecule type" value="Genomic_DNA"/>
</dbReference>
<keyword evidence="4" id="KW-0540">Nuclease</keyword>
<gene>
    <name evidence="11" type="ORF">U9M48_016110</name>
</gene>
<comment type="subcellular location">
    <subcellularLocation>
        <location evidence="2">Nucleus</location>
    </subcellularLocation>
</comment>
<evidence type="ECO:0000313" key="11">
    <source>
        <dbReference type="EMBL" id="WVZ66960.1"/>
    </source>
</evidence>
<feature type="region of interest" description="Disordered" evidence="8">
    <location>
        <begin position="1"/>
        <end position="37"/>
    </location>
</feature>
<keyword evidence="12" id="KW-1185">Reference proteome</keyword>
<evidence type="ECO:0000313" key="12">
    <source>
        <dbReference type="Proteomes" id="UP001341281"/>
    </source>
</evidence>
<evidence type="ECO:0000256" key="7">
    <source>
        <dbReference type="ARBA" id="ARBA00023242"/>
    </source>
</evidence>
<dbReference type="InterPro" id="IPR058353">
    <property type="entry name" value="DUF8040"/>
</dbReference>
<sequence>MDGYGDDSLTPLFPRSHQPSFDFFSQSESSFDRDPRTGLQALDLNSRAAEEFPNMPVYSAVLHGGSEDGVGEDGGAAAQVERGGGGGRVGGTRTLGLRAPRKTTRQVDRAPRKGNRGGGSTKSMGAGASAGGGSVAVGVVGRRGARRGGGGSSAGGFGCPTAGAGGSASAGGGATGGGAGGSGAGWQEDPIDLDGEEAADEVSMQNFPDGSSSSSSDSSLPSMLEFSSDSSSSSDGVLEEMRNNSRKRARDMMMLGSYFGMYHDLYMHKASRRTPTVPGLQWVQETVANSKECFNMFRMATPLFHRLHDLLVDSYGLRSTRMFLWMVGAPQSIRQVENRFMRSKETISRTFDRQTIKPVDPEFKTVHPRLQPCRFAPFFNNCIAAIHGTHVPVIVPRRHGYTSQNVLAICDFDMKFIFVLTGWPGSVHDMRVFNCAISKYGDKFPHPPPGKFYLVDSGYPNRPGYLAPYKGTKYHLPEFQNGPAPRGIKETFNYAHSSLRNVIERTFGVLKVKWRILGALPSYPMPKQSKIISACIEMHNFIRESALADKDLDTFDRNDHVVPMDIDSRTSQVQGDEDNNMNAFRDEIARELLYLEIGQKHGQGMGGHAGRESGSDLAGKGARRRRAWAHREGKSR</sequence>
<proteinExistence type="inferred from homology"/>
<dbReference type="Proteomes" id="UP001341281">
    <property type="component" value="Chromosome 03"/>
</dbReference>
<feature type="domain" description="DUF8040" evidence="10">
    <location>
        <begin position="278"/>
        <end position="353"/>
    </location>
</feature>
<dbReference type="PANTHER" id="PTHR22930">
    <property type="match status" value="1"/>
</dbReference>
<organism evidence="11 12">
    <name type="scientific">Paspalum notatum var. saurae</name>
    <dbReference type="NCBI Taxonomy" id="547442"/>
    <lineage>
        <taxon>Eukaryota</taxon>
        <taxon>Viridiplantae</taxon>
        <taxon>Streptophyta</taxon>
        <taxon>Embryophyta</taxon>
        <taxon>Tracheophyta</taxon>
        <taxon>Spermatophyta</taxon>
        <taxon>Magnoliopsida</taxon>
        <taxon>Liliopsida</taxon>
        <taxon>Poales</taxon>
        <taxon>Poaceae</taxon>
        <taxon>PACMAD clade</taxon>
        <taxon>Panicoideae</taxon>
        <taxon>Andropogonodae</taxon>
        <taxon>Paspaleae</taxon>
        <taxon>Paspalinae</taxon>
        <taxon>Paspalum</taxon>
    </lineage>
</organism>
<evidence type="ECO:0000256" key="4">
    <source>
        <dbReference type="ARBA" id="ARBA00022722"/>
    </source>
</evidence>
<evidence type="ECO:0000259" key="10">
    <source>
        <dbReference type="Pfam" id="PF26138"/>
    </source>
</evidence>
<feature type="compositionally biased region" description="Gly residues" evidence="8">
    <location>
        <begin position="165"/>
        <end position="184"/>
    </location>
</feature>
<name>A0AAQ3T5R0_PASNO</name>
<comment type="similarity">
    <text evidence="3">Belongs to the HARBI1 family.</text>
</comment>
<keyword evidence="6" id="KW-0378">Hydrolase</keyword>
<dbReference type="GO" id="GO:0016787">
    <property type="term" value="F:hydrolase activity"/>
    <property type="evidence" value="ECO:0007669"/>
    <property type="project" value="UniProtKB-KW"/>
</dbReference>
<dbReference type="InterPro" id="IPR045249">
    <property type="entry name" value="HARBI1-like"/>
</dbReference>
<keyword evidence="5" id="KW-0479">Metal-binding</keyword>
<evidence type="ECO:0000259" key="9">
    <source>
        <dbReference type="Pfam" id="PF13359"/>
    </source>
</evidence>
<feature type="compositionally biased region" description="Low complexity" evidence="8">
    <location>
        <begin position="211"/>
        <end position="235"/>
    </location>
</feature>
<feature type="compositionally biased region" description="Low complexity" evidence="8">
    <location>
        <begin position="20"/>
        <end position="29"/>
    </location>
</feature>
<feature type="domain" description="DDE Tnp4" evidence="9">
    <location>
        <begin position="398"/>
        <end position="540"/>
    </location>
</feature>
<evidence type="ECO:0000256" key="1">
    <source>
        <dbReference type="ARBA" id="ARBA00001968"/>
    </source>
</evidence>
<evidence type="ECO:0000256" key="6">
    <source>
        <dbReference type="ARBA" id="ARBA00022801"/>
    </source>
</evidence>
<feature type="region of interest" description="Disordered" evidence="8">
    <location>
        <begin position="165"/>
        <end position="191"/>
    </location>
</feature>
<evidence type="ECO:0000256" key="2">
    <source>
        <dbReference type="ARBA" id="ARBA00004123"/>
    </source>
</evidence>
<comment type="cofactor">
    <cofactor evidence="1">
        <name>a divalent metal cation</name>
        <dbReference type="ChEBI" id="CHEBI:60240"/>
    </cofactor>
</comment>
<evidence type="ECO:0008006" key="13">
    <source>
        <dbReference type="Google" id="ProtNLM"/>
    </source>
</evidence>
<reference evidence="11 12" key="1">
    <citation type="submission" date="2024-02" db="EMBL/GenBank/DDBJ databases">
        <title>High-quality chromosome-scale genome assembly of Pensacola bahiagrass (Paspalum notatum Flugge var. saurae).</title>
        <authorList>
            <person name="Vega J.M."/>
            <person name="Podio M."/>
            <person name="Orjuela J."/>
            <person name="Siena L.A."/>
            <person name="Pessino S.C."/>
            <person name="Combes M.C."/>
            <person name="Mariac C."/>
            <person name="Albertini E."/>
            <person name="Pupilli F."/>
            <person name="Ortiz J.P.A."/>
            <person name="Leblanc O."/>
        </authorList>
    </citation>
    <scope>NUCLEOTIDE SEQUENCE [LARGE SCALE GENOMIC DNA]</scope>
    <source>
        <strain evidence="11">R1</strain>
        <tissue evidence="11">Leaf</tissue>
    </source>
</reference>
<protein>
    <recommendedName>
        <fullName evidence="13">DDE Tnp4 domain-containing protein</fullName>
    </recommendedName>
</protein>
<evidence type="ECO:0000256" key="3">
    <source>
        <dbReference type="ARBA" id="ARBA00006958"/>
    </source>
</evidence>
<dbReference type="GO" id="GO:0046872">
    <property type="term" value="F:metal ion binding"/>
    <property type="evidence" value="ECO:0007669"/>
    <property type="project" value="UniProtKB-KW"/>
</dbReference>